<gene>
    <name evidence="1" type="ORF">CKA38_07850</name>
</gene>
<dbReference type="AlphaFoldDB" id="A0A2U8E379"/>
<dbReference type="Proteomes" id="UP000244896">
    <property type="component" value="Chromosome"/>
</dbReference>
<reference evidence="1 2" key="1">
    <citation type="journal article" date="2018" name="Syst. Appl. Microbiol.">
        <title>Ereboglobus luteus gen. nov. sp. nov. from cockroach guts, and new insights into the oxygen relationship of the genera Opitutus and Didymococcus (Verrucomicrobia: Opitutaceae).</title>
        <authorList>
            <person name="Tegtmeier D."/>
            <person name="Belitz A."/>
            <person name="Radek R."/>
            <person name="Heimerl T."/>
            <person name="Brune A."/>
        </authorList>
    </citation>
    <scope>NUCLEOTIDE SEQUENCE [LARGE SCALE GENOMIC DNA]</scope>
    <source>
        <strain evidence="1 2">Ho45</strain>
    </source>
</reference>
<dbReference type="KEGG" id="elut:CKA38_07850"/>
<organism evidence="1 2">
    <name type="scientific">Ereboglobus luteus</name>
    <dbReference type="NCBI Taxonomy" id="1796921"/>
    <lineage>
        <taxon>Bacteria</taxon>
        <taxon>Pseudomonadati</taxon>
        <taxon>Verrucomicrobiota</taxon>
        <taxon>Opitutia</taxon>
        <taxon>Opitutales</taxon>
        <taxon>Opitutaceae</taxon>
        <taxon>Ereboglobus</taxon>
    </lineage>
</organism>
<evidence type="ECO:0000313" key="1">
    <source>
        <dbReference type="EMBL" id="AWI09164.1"/>
    </source>
</evidence>
<name>A0A2U8E379_9BACT</name>
<evidence type="ECO:0000313" key="2">
    <source>
        <dbReference type="Proteomes" id="UP000244896"/>
    </source>
</evidence>
<protein>
    <submittedName>
        <fullName evidence="1">Uncharacterized protein</fullName>
    </submittedName>
</protein>
<dbReference type="EMBL" id="CP023004">
    <property type="protein sequence ID" value="AWI09164.1"/>
    <property type="molecule type" value="Genomic_DNA"/>
</dbReference>
<keyword evidence="2" id="KW-1185">Reference proteome</keyword>
<accession>A0A2U8E379</accession>
<sequence length="116" mass="13403">MAYLIGRAHWIGEESAKYFPEGTPPRYCAAEEAAGLSLFSQTIFELNENKDAEASNWLAAAETIRRLDAKGLLEAFVYIDRMSGEIEKDYPAYREKHRDLLVRYIREFWLGEEPPK</sequence>
<proteinExistence type="predicted"/>